<accession>A0A448WVT0</accession>
<gene>
    <name evidence="1" type="ORF">PXEA_LOCUS14804</name>
</gene>
<reference evidence="1" key="1">
    <citation type="submission" date="2018-11" db="EMBL/GenBank/DDBJ databases">
        <authorList>
            <consortium name="Pathogen Informatics"/>
        </authorList>
    </citation>
    <scope>NUCLEOTIDE SEQUENCE</scope>
</reference>
<dbReference type="AlphaFoldDB" id="A0A448WVT0"/>
<proteinExistence type="predicted"/>
<organism evidence="1 2">
    <name type="scientific">Protopolystoma xenopodis</name>
    <dbReference type="NCBI Taxonomy" id="117903"/>
    <lineage>
        <taxon>Eukaryota</taxon>
        <taxon>Metazoa</taxon>
        <taxon>Spiralia</taxon>
        <taxon>Lophotrochozoa</taxon>
        <taxon>Platyhelminthes</taxon>
        <taxon>Monogenea</taxon>
        <taxon>Polyopisthocotylea</taxon>
        <taxon>Polystomatidea</taxon>
        <taxon>Polystomatidae</taxon>
        <taxon>Protopolystoma</taxon>
    </lineage>
</organism>
<dbReference type="Proteomes" id="UP000784294">
    <property type="component" value="Unassembled WGS sequence"/>
</dbReference>
<sequence>MPRIGYASAGHETHRANRSLGAVIGTSSRTIVRGPFRKISKKQQVWLSPAKLLGLTVIELGNNVKKKFSEFINLILFYAFDMIIFEGKILHNQQKGRLNDVKTDTNEL</sequence>
<evidence type="ECO:0000313" key="2">
    <source>
        <dbReference type="Proteomes" id="UP000784294"/>
    </source>
</evidence>
<name>A0A448WVT0_9PLAT</name>
<keyword evidence="2" id="KW-1185">Reference proteome</keyword>
<evidence type="ECO:0000313" key="1">
    <source>
        <dbReference type="EMBL" id="VEL21364.1"/>
    </source>
</evidence>
<comment type="caution">
    <text evidence="1">The sequence shown here is derived from an EMBL/GenBank/DDBJ whole genome shotgun (WGS) entry which is preliminary data.</text>
</comment>
<protein>
    <submittedName>
        <fullName evidence="1">Uncharacterized protein</fullName>
    </submittedName>
</protein>
<dbReference type="EMBL" id="CAAALY010050912">
    <property type="protein sequence ID" value="VEL21364.1"/>
    <property type="molecule type" value="Genomic_DNA"/>
</dbReference>